<reference evidence="1 2" key="1">
    <citation type="submission" date="2016-10" db="EMBL/GenBank/DDBJ databases">
        <authorList>
            <person name="de Groot N.N."/>
        </authorList>
    </citation>
    <scope>NUCLEOTIDE SEQUENCE [LARGE SCALE GENOMIC DNA]</scope>
    <source>
        <strain evidence="1 2">DSM 8423</strain>
    </source>
</reference>
<dbReference type="Proteomes" id="UP000198744">
    <property type="component" value="Unassembled WGS sequence"/>
</dbReference>
<dbReference type="AlphaFoldDB" id="A0A1H7X3K9"/>
<name>A0A1H7X3K9_9BACT</name>
<sequence>MAYPTRDDRMRTRDKGYVYFQDFIPENTHDIRVIVIGKRAFAIKRMIRENDFRASGSGKIIYGHEEINLECISTAFYLAGKLQMQSVAFDFIFTNENQPLLVEISYAFVNKGYLQCPGYWTSDIEWHEGKFSPEYFMIEDFVKSLSNRQVF</sequence>
<gene>
    <name evidence="1" type="ORF">SAMN04489760_1092</name>
</gene>
<dbReference type="EMBL" id="FOBS01000009">
    <property type="protein sequence ID" value="SEM27709.1"/>
    <property type="molecule type" value="Genomic_DNA"/>
</dbReference>
<dbReference type="STRING" id="43775.SAMN04489760_1092"/>
<protein>
    <submittedName>
        <fullName evidence="1">RimK-like ATP-grasp domain-containing protein</fullName>
    </submittedName>
</protein>
<accession>A0A1H7X3K9</accession>
<dbReference type="SUPFAM" id="SSF56059">
    <property type="entry name" value="Glutathione synthetase ATP-binding domain-like"/>
    <property type="match status" value="1"/>
</dbReference>
<proteinExistence type="predicted"/>
<keyword evidence="2" id="KW-1185">Reference proteome</keyword>
<evidence type="ECO:0000313" key="2">
    <source>
        <dbReference type="Proteomes" id="UP000198744"/>
    </source>
</evidence>
<dbReference type="Gene3D" id="3.30.470.20">
    <property type="entry name" value="ATP-grasp fold, B domain"/>
    <property type="match status" value="1"/>
</dbReference>
<evidence type="ECO:0000313" key="1">
    <source>
        <dbReference type="EMBL" id="SEM27709.1"/>
    </source>
</evidence>
<organism evidence="1 2">
    <name type="scientific">Syntrophus gentianae</name>
    <dbReference type="NCBI Taxonomy" id="43775"/>
    <lineage>
        <taxon>Bacteria</taxon>
        <taxon>Pseudomonadati</taxon>
        <taxon>Thermodesulfobacteriota</taxon>
        <taxon>Syntrophia</taxon>
        <taxon>Syntrophales</taxon>
        <taxon>Syntrophaceae</taxon>
        <taxon>Syntrophus</taxon>
    </lineage>
</organism>